<dbReference type="InterPro" id="IPR003599">
    <property type="entry name" value="Ig_sub"/>
</dbReference>
<dbReference type="PANTHER" id="PTHR21063">
    <property type="entry name" value="LFA-3"/>
    <property type="match status" value="1"/>
</dbReference>
<dbReference type="InterPro" id="IPR036179">
    <property type="entry name" value="Ig-like_dom_sf"/>
</dbReference>
<evidence type="ECO:0000256" key="1">
    <source>
        <dbReference type="SAM" id="Phobius"/>
    </source>
</evidence>
<dbReference type="PROSITE" id="PS50835">
    <property type="entry name" value="IG_LIKE"/>
    <property type="match status" value="1"/>
</dbReference>
<dbReference type="KEGG" id="dre:101884194"/>
<dbReference type="GeneID" id="101884194"/>
<feature type="transmembrane region" description="Helical" evidence="1">
    <location>
        <begin position="235"/>
        <end position="257"/>
    </location>
</feature>
<dbReference type="OrthoDB" id="8741746at2759"/>
<gene>
    <name evidence="4" type="primary">LOC101884194</name>
</gene>
<evidence type="ECO:0000313" key="4">
    <source>
        <dbReference type="RefSeq" id="XP_017208717.3"/>
    </source>
</evidence>
<dbReference type="InterPro" id="IPR007110">
    <property type="entry name" value="Ig-like_dom"/>
</dbReference>
<dbReference type="Proteomes" id="UP000000437">
    <property type="component" value="Chromosome 22"/>
</dbReference>
<organism evidence="3 4">
    <name type="scientific">Danio rerio</name>
    <name type="common">Zebrafish</name>
    <name type="synonym">Brachydanio rerio</name>
    <dbReference type="NCBI Taxonomy" id="7955"/>
    <lineage>
        <taxon>Eukaryota</taxon>
        <taxon>Metazoa</taxon>
        <taxon>Chordata</taxon>
        <taxon>Craniata</taxon>
        <taxon>Vertebrata</taxon>
        <taxon>Euteleostomi</taxon>
        <taxon>Actinopterygii</taxon>
        <taxon>Neopterygii</taxon>
        <taxon>Teleostei</taxon>
        <taxon>Ostariophysi</taxon>
        <taxon>Cypriniformes</taxon>
        <taxon>Danionidae</taxon>
        <taxon>Danioninae</taxon>
        <taxon>Danio</taxon>
    </lineage>
</organism>
<keyword evidence="1" id="KW-0812">Transmembrane</keyword>
<proteinExistence type="predicted"/>
<accession>A0A8M6YVH3</accession>
<keyword evidence="3" id="KW-1185">Reference proteome</keyword>
<keyword evidence="1" id="KW-0472">Membrane</keyword>
<feature type="domain" description="Ig-like" evidence="2">
    <location>
        <begin position="136"/>
        <end position="222"/>
    </location>
</feature>
<dbReference type="PANTHER" id="PTHR21063:SF4">
    <property type="entry name" value="CD48 ANTIGEN-RELATED"/>
    <property type="match status" value="1"/>
</dbReference>
<dbReference type="SMART" id="SM00409">
    <property type="entry name" value="IG"/>
    <property type="match status" value="1"/>
</dbReference>
<evidence type="ECO:0000259" key="2">
    <source>
        <dbReference type="PROSITE" id="PS50835"/>
    </source>
</evidence>
<dbReference type="SUPFAM" id="SSF48726">
    <property type="entry name" value="Immunoglobulin"/>
    <property type="match status" value="2"/>
</dbReference>
<sequence length="308" mass="34400">MIYYCFPLVKCLETNVWHVYIRLFWSLTVVCGDGVKSVSVTEGDSVTLESEILSNDLIMWRFGPKEVLLAKISRKRETFDAPDGRFRDRLKLDNQTASLTITHSRISDSGLYKVYSRTKGETPLHTFSLTVYAYLPAPVIIRNCSSSSSSSSSDCSVVCSVVNVSAVSLSWYKGNSVLSSISVSDLSISLSLPLEVEYQDKNTYSCVINNTISNQTTQQDIDTLCHTCSDQGHSLLYTVLPSAGGSLLIVPLVFWIYRKKRKTNQGDEAVQSNEEITYADMTLYKREEKNTSILEEEGVVYAGVAMRH</sequence>
<name>A0A8M6YVH3_DANRE</name>
<dbReference type="InterPro" id="IPR013783">
    <property type="entry name" value="Ig-like_fold"/>
</dbReference>
<keyword evidence="1" id="KW-1133">Transmembrane helix</keyword>
<reference evidence="4" key="1">
    <citation type="submission" date="2025-08" db="UniProtKB">
        <authorList>
            <consortium name="RefSeq"/>
        </authorList>
    </citation>
    <scope>IDENTIFICATION</scope>
    <source>
        <strain evidence="4">Tuebingen</strain>
        <tissue evidence="4">Fibroblasts and whole tissue</tissue>
    </source>
</reference>
<dbReference type="AlphaFoldDB" id="A0A8M6YVH3"/>
<evidence type="ECO:0000313" key="3">
    <source>
        <dbReference type="Proteomes" id="UP000000437"/>
    </source>
</evidence>
<dbReference type="RefSeq" id="XP_017208717.3">
    <property type="nucleotide sequence ID" value="XM_017353228.4"/>
</dbReference>
<dbReference type="Pfam" id="PF07686">
    <property type="entry name" value="V-set"/>
    <property type="match status" value="1"/>
</dbReference>
<dbReference type="InterPro" id="IPR013106">
    <property type="entry name" value="Ig_V-set"/>
</dbReference>
<protein>
    <recommendedName>
        <fullName evidence="2">Ig-like domain-containing protein</fullName>
    </recommendedName>
</protein>
<dbReference type="Gene3D" id="2.60.40.10">
    <property type="entry name" value="Immunoglobulins"/>
    <property type="match status" value="2"/>
</dbReference>